<feature type="domain" description="RNA polymerase sigma factor 70 region 4 type 2" evidence="8">
    <location>
        <begin position="118"/>
        <end position="168"/>
    </location>
</feature>
<dbReference type="Gene3D" id="1.10.10.10">
    <property type="entry name" value="Winged helix-like DNA-binding domain superfamily/Winged helix DNA-binding domain"/>
    <property type="match status" value="1"/>
</dbReference>
<dbReference type="InterPro" id="IPR039425">
    <property type="entry name" value="RNA_pol_sigma-70-like"/>
</dbReference>
<accession>A0A7W7ZBG3</accession>
<proteinExistence type="inferred from homology"/>
<organism evidence="9 10">
    <name type="scientific">Granulicella aggregans</name>
    <dbReference type="NCBI Taxonomy" id="474949"/>
    <lineage>
        <taxon>Bacteria</taxon>
        <taxon>Pseudomonadati</taxon>
        <taxon>Acidobacteriota</taxon>
        <taxon>Terriglobia</taxon>
        <taxon>Terriglobales</taxon>
        <taxon>Acidobacteriaceae</taxon>
        <taxon>Granulicella</taxon>
    </lineage>
</organism>
<dbReference type="RefSeq" id="WP_184215061.1">
    <property type="nucleotide sequence ID" value="NZ_JACHIP010000002.1"/>
</dbReference>
<dbReference type="EMBL" id="JACHIP010000002">
    <property type="protein sequence ID" value="MBB5056830.1"/>
    <property type="molecule type" value="Genomic_DNA"/>
</dbReference>
<evidence type="ECO:0000256" key="3">
    <source>
        <dbReference type="ARBA" id="ARBA00023082"/>
    </source>
</evidence>
<evidence type="ECO:0000259" key="8">
    <source>
        <dbReference type="Pfam" id="PF08281"/>
    </source>
</evidence>
<feature type="region of interest" description="Disordered" evidence="6">
    <location>
        <begin position="89"/>
        <end position="110"/>
    </location>
</feature>
<dbReference type="Pfam" id="PF04542">
    <property type="entry name" value="Sigma70_r2"/>
    <property type="match status" value="1"/>
</dbReference>
<sequence>MNPLAAASVTIPSTASISQLFAEHYRRVLLAAHRITGSMADAEDIAQDLFLRLASADRPMENVGSYLYRAAINGALDLLRRRKRTATEPLDQAADVASASRDSSPEAELSSRQLGDALRIAISELSPKAAEMFALRYFEELGNKEIATLMGTSQAVVAVTLHNARSRLKRRLIEMDGKINETR</sequence>
<evidence type="ECO:0000256" key="2">
    <source>
        <dbReference type="ARBA" id="ARBA00023015"/>
    </source>
</evidence>
<dbReference type="GO" id="GO:0003677">
    <property type="term" value="F:DNA binding"/>
    <property type="evidence" value="ECO:0007669"/>
    <property type="project" value="UniProtKB-KW"/>
</dbReference>
<keyword evidence="10" id="KW-1185">Reference proteome</keyword>
<evidence type="ECO:0000256" key="6">
    <source>
        <dbReference type="SAM" id="MobiDB-lite"/>
    </source>
</evidence>
<keyword evidence="2" id="KW-0805">Transcription regulation</keyword>
<evidence type="ECO:0000313" key="10">
    <source>
        <dbReference type="Proteomes" id="UP000540989"/>
    </source>
</evidence>
<feature type="compositionally biased region" description="Low complexity" evidence="6">
    <location>
        <begin position="91"/>
        <end position="102"/>
    </location>
</feature>
<dbReference type="SUPFAM" id="SSF88946">
    <property type="entry name" value="Sigma2 domain of RNA polymerase sigma factors"/>
    <property type="match status" value="1"/>
</dbReference>
<dbReference type="Gene3D" id="1.10.1740.10">
    <property type="match status" value="1"/>
</dbReference>
<dbReference type="InterPro" id="IPR013325">
    <property type="entry name" value="RNA_pol_sigma_r2"/>
</dbReference>
<evidence type="ECO:0000256" key="5">
    <source>
        <dbReference type="ARBA" id="ARBA00023163"/>
    </source>
</evidence>
<dbReference type="GO" id="GO:0006352">
    <property type="term" value="P:DNA-templated transcription initiation"/>
    <property type="evidence" value="ECO:0007669"/>
    <property type="project" value="InterPro"/>
</dbReference>
<dbReference type="GO" id="GO:0016987">
    <property type="term" value="F:sigma factor activity"/>
    <property type="evidence" value="ECO:0007669"/>
    <property type="project" value="UniProtKB-KW"/>
</dbReference>
<dbReference type="Proteomes" id="UP000540989">
    <property type="component" value="Unassembled WGS sequence"/>
</dbReference>
<evidence type="ECO:0000256" key="4">
    <source>
        <dbReference type="ARBA" id="ARBA00023125"/>
    </source>
</evidence>
<evidence type="ECO:0000259" key="7">
    <source>
        <dbReference type="Pfam" id="PF04542"/>
    </source>
</evidence>
<dbReference type="SUPFAM" id="SSF88659">
    <property type="entry name" value="Sigma3 and sigma4 domains of RNA polymerase sigma factors"/>
    <property type="match status" value="1"/>
</dbReference>
<keyword evidence="4" id="KW-0238">DNA-binding</keyword>
<feature type="domain" description="RNA polymerase sigma-70 region 2" evidence="7">
    <location>
        <begin position="20"/>
        <end position="85"/>
    </location>
</feature>
<evidence type="ECO:0000256" key="1">
    <source>
        <dbReference type="ARBA" id="ARBA00010641"/>
    </source>
</evidence>
<keyword evidence="5" id="KW-0804">Transcription</keyword>
<dbReference type="InterPro" id="IPR036388">
    <property type="entry name" value="WH-like_DNA-bd_sf"/>
</dbReference>
<dbReference type="InterPro" id="IPR013324">
    <property type="entry name" value="RNA_pol_sigma_r3/r4-like"/>
</dbReference>
<protein>
    <submittedName>
        <fullName evidence="9">RNA polymerase sigma-70 factor (ECF subfamily)</fullName>
    </submittedName>
</protein>
<dbReference type="PANTHER" id="PTHR43133">
    <property type="entry name" value="RNA POLYMERASE ECF-TYPE SIGMA FACTO"/>
    <property type="match status" value="1"/>
</dbReference>
<dbReference type="Pfam" id="PF08281">
    <property type="entry name" value="Sigma70_r4_2"/>
    <property type="match status" value="1"/>
</dbReference>
<dbReference type="AlphaFoldDB" id="A0A7W7ZBG3"/>
<comment type="caution">
    <text evidence="9">The sequence shown here is derived from an EMBL/GenBank/DDBJ whole genome shotgun (WGS) entry which is preliminary data.</text>
</comment>
<name>A0A7W7ZBG3_9BACT</name>
<dbReference type="InterPro" id="IPR013249">
    <property type="entry name" value="RNA_pol_sigma70_r4_t2"/>
</dbReference>
<dbReference type="InterPro" id="IPR007627">
    <property type="entry name" value="RNA_pol_sigma70_r2"/>
</dbReference>
<comment type="similarity">
    <text evidence="1">Belongs to the sigma-70 factor family. ECF subfamily.</text>
</comment>
<keyword evidence="3" id="KW-0731">Sigma factor</keyword>
<gene>
    <name evidence="9" type="ORF">HDF16_001515</name>
</gene>
<dbReference type="NCBIfam" id="TIGR02937">
    <property type="entry name" value="sigma70-ECF"/>
    <property type="match status" value="1"/>
</dbReference>
<evidence type="ECO:0000313" key="9">
    <source>
        <dbReference type="EMBL" id="MBB5056830.1"/>
    </source>
</evidence>
<reference evidence="9 10" key="1">
    <citation type="submission" date="2020-08" db="EMBL/GenBank/DDBJ databases">
        <title>Genomic Encyclopedia of Type Strains, Phase IV (KMG-V): Genome sequencing to study the core and pangenomes of soil and plant-associated prokaryotes.</title>
        <authorList>
            <person name="Whitman W."/>
        </authorList>
    </citation>
    <scope>NUCLEOTIDE SEQUENCE [LARGE SCALE GENOMIC DNA]</scope>
    <source>
        <strain evidence="9 10">M8UP14</strain>
    </source>
</reference>
<dbReference type="InterPro" id="IPR014284">
    <property type="entry name" value="RNA_pol_sigma-70_dom"/>
</dbReference>
<dbReference type="PANTHER" id="PTHR43133:SF8">
    <property type="entry name" value="RNA POLYMERASE SIGMA FACTOR HI_1459-RELATED"/>
    <property type="match status" value="1"/>
</dbReference>